<evidence type="ECO:0000313" key="1">
    <source>
        <dbReference type="EMBL" id="KAF2278178.1"/>
    </source>
</evidence>
<dbReference type="Proteomes" id="UP000800097">
    <property type="component" value="Unassembled WGS sequence"/>
</dbReference>
<protein>
    <submittedName>
        <fullName evidence="1">Uncharacterized protein</fullName>
    </submittedName>
</protein>
<organism evidence="1 2">
    <name type="scientific">Westerdykella ornata</name>
    <dbReference type="NCBI Taxonomy" id="318751"/>
    <lineage>
        <taxon>Eukaryota</taxon>
        <taxon>Fungi</taxon>
        <taxon>Dikarya</taxon>
        <taxon>Ascomycota</taxon>
        <taxon>Pezizomycotina</taxon>
        <taxon>Dothideomycetes</taxon>
        <taxon>Pleosporomycetidae</taxon>
        <taxon>Pleosporales</taxon>
        <taxon>Sporormiaceae</taxon>
        <taxon>Westerdykella</taxon>
    </lineage>
</organism>
<reference evidence="1" key="1">
    <citation type="journal article" date="2020" name="Stud. Mycol.">
        <title>101 Dothideomycetes genomes: a test case for predicting lifestyles and emergence of pathogens.</title>
        <authorList>
            <person name="Haridas S."/>
            <person name="Albert R."/>
            <person name="Binder M."/>
            <person name="Bloem J."/>
            <person name="Labutti K."/>
            <person name="Salamov A."/>
            <person name="Andreopoulos B."/>
            <person name="Baker S."/>
            <person name="Barry K."/>
            <person name="Bills G."/>
            <person name="Bluhm B."/>
            <person name="Cannon C."/>
            <person name="Castanera R."/>
            <person name="Culley D."/>
            <person name="Daum C."/>
            <person name="Ezra D."/>
            <person name="Gonzalez J."/>
            <person name="Henrissat B."/>
            <person name="Kuo A."/>
            <person name="Liang C."/>
            <person name="Lipzen A."/>
            <person name="Lutzoni F."/>
            <person name="Magnuson J."/>
            <person name="Mondo S."/>
            <person name="Nolan M."/>
            <person name="Ohm R."/>
            <person name="Pangilinan J."/>
            <person name="Park H.-J."/>
            <person name="Ramirez L."/>
            <person name="Alfaro M."/>
            <person name="Sun H."/>
            <person name="Tritt A."/>
            <person name="Yoshinaga Y."/>
            <person name="Zwiers L.-H."/>
            <person name="Turgeon B."/>
            <person name="Goodwin S."/>
            <person name="Spatafora J."/>
            <person name="Crous P."/>
            <person name="Grigoriev I."/>
        </authorList>
    </citation>
    <scope>NUCLEOTIDE SEQUENCE</scope>
    <source>
        <strain evidence="1">CBS 379.55</strain>
    </source>
</reference>
<dbReference type="OrthoDB" id="3736456at2759"/>
<proteinExistence type="predicted"/>
<dbReference type="AlphaFoldDB" id="A0A6A6JQK1"/>
<name>A0A6A6JQK1_WESOR</name>
<dbReference type="GeneID" id="54553920"/>
<gene>
    <name evidence="1" type="ORF">EI97DRAFT_456616</name>
</gene>
<accession>A0A6A6JQK1</accession>
<sequence length="325" mass="37481">MASPDDDNEFDRHALTLSKFGSVPPMGWLKDLPPAFEAAPPRKLSSLEKLPREVRQQVYSYLGVPVGHNMWVNCRNESCDEWEPPSWANAYLYLPCGLNYFERCQYQHRWRMVEIQSKSPCGRADQFRFESKTGQGVDSAWLPEPFMDLTLLHVCKSIRDEVPDLLFRDVNVGRGSIARRPGYKRHITRMLKKQANSLRFVAKYCPALVTLRTDFIPACPHIYWDWVFRCTCGQKPKQSTIGVLIAAYIEVVSKCANLQEIVVERLQVRRFEDCPLKVAVLRVLELRDVPAGLKEEIALKWIQPLMNDMVTHPVEELWVDDASES</sequence>
<evidence type="ECO:0000313" key="2">
    <source>
        <dbReference type="Proteomes" id="UP000800097"/>
    </source>
</evidence>
<dbReference type="EMBL" id="ML986488">
    <property type="protein sequence ID" value="KAF2278178.1"/>
    <property type="molecule type" value="Genomic_DNA"/>
</dbReference>
<dbReference type="RefSeq" id="XP_033655717.1">
    <property type="nucleotide sequence ID" value="XM_033800745.1"/>
</dbReference>
<keyword evidence="2" id="KW-1185">Reference proteome</keyword>